<evidence type="ECO:0000313" key="3">
    <source>
        <dbReference type="Proteomes" id="UP001316803"/>
    </source>
</evidence>
<comment type="caution">
    <text evidence="2">The sequence shown here is derived from an EMBL/GenBank/DDBJ whole genome shotgun (WGS) entry which is preliminary data.</text>
</comment>
<dbReference type="EMBL" id="JAKLMC020000005">
    <property type="protein sequence ID" value="KAK5955919.1"/>
    <property type="molecule type" value="Genomic_DNA"/>
</dbReference>
<feature type="transmembrane region" description="Helical" evidence="1">
    <location>
        <begin position="112"/>
        <end position="130"/>
    </location>
</feature>
<dbReference type="InterPro" id="IPR025363">
    <property type="entry name" value="DUF4267"/>
</dbReference>
<evidence type="ECO:0000256" key="1">
    <source>
        <dbReference type="SAM" id="Phobius"/>
    </source>
</evidence>
<protein>
    <submittedName>
        <fullName evidence="2">Uncharacterized protein</fullName>
    </submittedName>
</protein>
<proteinExistence type="predicted"/>
<dbReference type="Pfam" id="PF14087">
    <property type="entry name" value="DUF4267"/>
    <property type="match status" value="1"/>
</dbReference>
<evidence type="ECO:0000313" key="2">
    <source>
        <dbReference type="EMBL" id="KAK5955919.1"/>
    </source>
</evidence>
<accession>A0AAN8EHG0</accession>
<reference evidence="2 3" key="1">
    <citation type="submission" date="2022-12" db="EMBL/GenBank/DDBJ databases">
        <title>Genomic features and morphological characterization of a novel Knufia sp. strain isolated from spacecraft assembly facility.</title>
        <authorList>
            <person name="Teixeira M."/>
            <person name="Chander A.M."/>
            <person name="Stajich J.E."/>
            <person name="Venkateswaran K."/>
        </authorList>
    </citation>
    <scope>NUCLEOTIDE SEQUENCE [LARGE SCALE GENOMIC DNA]</scope>
    <source>
        <strain evidence="2 3">FJI-L2-BK-P2</strain>
    </source>
</reference>
<organism evidence="2 3">
    <name type="scientific">Knufia fluminis</name>
    <dbReference type="NCBI Taxonomy" id="191047"/>
    <lineage>
        <taxon>Eukaryota</taxon>
        <taxon>Fungi</taxon>
        <taxon>Dikarya</taxon>
        <taxon>Ascomycota</taxon>
        <taxon>Pezizomycotina</taxon>
        <taxon>Eurotiomycetes</taxon>
        <taxon>Chaetothyriomycetidae</taxon>
        <taxon>Chaetothyriales</taxon>
        <taxon>Trichomeriaceae</taxon>
        <taxon>Knufia</taxon>
    </lineage>
</organism>
<keyword evidence="1" id="KW-0472">Membrane</keyword>
<sequence>MPLSSHPYLPTCALAFGAFPTLVGLQLLLVDPLSGLSMLGYTVPTDPSSRQLSTSLMRFFGARDLTLGLVTLAVWRFGNRKTLGVTTGLGTGLAVMDGLINQVDVVGGGWKHWVFVPFGAMLSGGLLGVFDGLL</sequence>
<name>A0AAN8EHG0_9EURO</name>
<feature type="transmembrane region" description="Helical" evidence="1">
    <location>
        <begin position="7"/>
        <end position="29"/>
    </location>
</feature>
<dbReference type="Proteomes" id="UP001316803">
    <property type="component" value="Unassembled WGS sequence"/>
</dbReference>
<gene>
    <name evidence="2" type="ORF">OHC33_002492</name>
</gene>
<keyword evidence="3" id="KW-1185">Reference proteome</keyword>
<keyword evidence="1" id="KW-0812">Transmembrane</keyword>
<dbReference type="AlphaFoldDB" id="A0AAN8EHG0"/>
<keyword evidence="1" id="KW-1133">Transmembrane helix</keyword>